<evidence type="ECO:0000256" key="8">
    <source>
        <dbReference type="SAM" id="Phobius"/>
    </source>
</evidence>
<dbReference type="CDD" id="cd00130">
    <property type="entry name" value="PAS"/>
    <property type="match status" value="1"/>
</dbReference>
<dbReference type="SMART" id="SM00448">
    <property type="entry name" value="REC"/>
    <property type="match status" value="1"/>
</dbReference>
<dbReference type="InterPro" id="IPR035965">
    <property type="entry name" value="PAS-like_dom_sf"/>
</dbReference>
<evidence type="ECO:0000256" key="2">
    <source>
        <dbReference type="ARBA" id="ARBA00012438"/>
    </source>
</evidence>
<organism evidence="11 12">
    <name type="scientific">Rhodovulum sulfidophilum</name>
    <name type="common">Rhodobacter sulfidophilus</name>
    <dbReference type="NCBI Taxonomy" id="35806"/>
    <lineage>
        <taxon>Bacteria</taxon>
        <taxon>Pseudomonadati</taxon>
        <taxon>Pseudomonadota</taxon>
        <taxon>Alphaproteobacteria</taxon>
        <taxon>Rhodobacterales</taxon>
        <taxon>Paracoccaceae</taxon>
        <taxon>Rhodovulum</taxon>
    </lineage>
</organism>
<accession>A0A2W5N281</accession>
<dbReference type="InterPro" id="IPR005467">
    <property type="entry name" value="His_kinase_dom"/>
</dbReference>
<feature type="domain" description="Histidine kinase" evidence="9">
    <location>
        <begin position="236"/>
        <end position="455"/>
    </location>
</feature>
<keyword evidence="5 11" id="KW-0418">Kinase</keyword>
<dbReference type="AlphaFoldDB" id="A0A2W5N281"/>
<sequence>MHGPPRARRDRAGRESRSAMTTALGRDLKRMPAIVATGGVFALGLGLGGLLPGLGAAGPGASLALGALGVAAMVAAALAGRRPPAATGGAASAGTPSPRDAALEAAGVGVWDFDLETRTLRCDARARALFGLPDRASHPEADWLGRLHAEDRDRALDGARALLRARTADPAEYRVRLPDGGTRWVEDIAVACHPPEAPRRLVGVVRDRAEARDAARGRRAGDGRAVAEQNARFLAMMSHEIRTPMTSILGMLELLIAEPDSQRRGEHLAIARSSARSLLTILNDVLAFSRLEVGAVRLATEPARPRRLVSELIDLLTPEAEAKGLTLGWTIAPEVPDWVVADPGRLRQVLLNLLSNAIKFTDEGAVRARVDLRAASEPGRVLLRFEVQDSGIGIAPELLAQVFESFVREETPDREGTGLGLAIARQLVELMGGAITLRSTPGIGTVATFDVPVEPLAAAPRAPGKAEPPPAAPMRILVAEDNATNRYLVRALLEREGHEVTAVSDGAAAVAAAAGGAFDVILMDVQMPVMDGATAARALRAAGGPAAEVPIIALTANALSGDRSICLAAGMNDYVSKPIEIAALNAALTRAAGARKAPLPEPGPRLVSG</sequence>
<dbReference type="CDD" id="cd16922">
    <property type="entry name" value="HATPase_EvgS-ArcB-TorS-like"/>
    <property type="match status" value="1"/>
</dbReference>
<dbReference type="Pfam" id="PF00072">
    <property type="entry name" value="Response_reg"/>
    <property type="match status" value="1"/>
</dbReference>
<dbReference type="InterPro" id="IPR003594">
    <property type="entry name" value="HATPase_dom"/>
</dbReference>
<dbReference type="Pfam" id="PF08447">
    <property type="entry name" value="PAS_3"/>
    <property type="match status" value="1"/>
</dbReference>
<proteinExistence type="predicted"/>
<dbReference type="EC" id="2.7.13.3" evidence="2"/>
<protein>
    <recommendedName>
        <fullName evidence="2">histidine kinase</fullName>
        <ecNumber evidence="2">2.7.13.3</ecNumber>
    </recommendedName>
</protein>
<evidence type="ECO:0000256" key="4">
    <source>
        <dbReference type="ARBA" id="ARBA00022679"/>
    </source>
</evidence>
<dbReference type="PANTHER" id="PTHR43047:SF64">
    <property type="entry name" value="HISTIDINE KINASE CONTAINING CHEY-HOMOLOGOUS RECEIVER DOMAIN AND PAS DOMAIN-RELATED"/>
    <property type="match status" value="1"/>
</dbReference>
<dbReference type="SMART" id="SM00388">
    <property type="entry name" value="HisKA"/>
    <property type="match status" value="1"/>
</dbReference>
<dbReference type="FunFam" id="3.30.565.10:FF:000010">
    <property type="entry name" value="Sensor histidine kinase RcsC"/>
    <property type="match status" value="1"/>
</dbReference>
<dbReference type="InterPro" id="IPR001789">
    <property type="entry name" value="Sig_transdc_resp-reg_receiver"/>
</dbReference>
<dbReference type="PROSITE" id="PS50109">
    <property type="entry name" value="HIS_KIN"/>
    <property type="match status" value="1"/>
</dbReference>
<dbReference type="Gene3D" id="3.40.50.2300">
    <property type="match status" value="1"/>
</dbReference>
<keyword evidence="4" id="KW-0808">Transferase</keyword>
<dbReference type="Proteomes" id="UP000249185">
    <property type="component" value="Unassembled WGS sequence"/>
</dbReference>
<dbReference type="GO" id="GO:0000155">
    <property type="term" value="F:phosphorelay sensor kinase activity"/>
    <property type="evidence" value="ECO:0007669"/>
    <property type="project" value="InterPro"/>
</dbReference>
<evidence type="ECO:0000256" key="7">
    <source>
        <dbReference type="PROSITE-ProRule" id="PRU00169"/>
    </source>
</evidence>
<keyword evidence="6" id="KW-0902">Two-component regulatory system</keyword>
<keyword evidence="8" id="KW-1133">Transmembrane helix</keyword>
<evidence type="ECO:0000256" key="5">
    <source>
        <dbReference type="ARBA" id="ARBA00022777"/>
    </source>
</evidence>
<dbReference type="Gene3D" id="3.30.565.10">
    <property type="entry name" value="Histidine kinase-like ATPase, C-terminal domain"/>
    <property type="match status" value="1"/>
</dbReference>
<feature type="transmembrane region" description="Helical" evidence="8">
    <location>
        <begin position="33"/>
        <end position="54"/>
    </location>
</feature>
<dbReference type="PANTHER" id="PTHR43047">
    <property type="entry name" value="TWO-COMPONENT HISTIDINE PROTEIN KINASE"/>
    <property type="match status" value="1"/>
</dbReference>
<dbReference type="InterPro" id="IPR036097">
    <property type="entry name" value="HisK_dim/P_sf"/>
</dbReference>
<evidence type="ECO:0000259" key="10">
    <source>
        <dbReference type="PROSITE" id="PS50110"/>
    </source>
</evidence>
<dbReference type="SMART" id="SM00387">
    <property type="entry name" value="HATPase_c"/>
    <property type="match status" value="1"/>
</dbReference>
<dbReference type="InterPro" id="IPR013655">
    <property type="entry name" value="PAS_fold_3"/>
</dbReference>
<comment type="catalytic activity">
    <reaction evidence="1">
        <text>ATP + protein L-histidine = ADP + protein N-phospho-L-histidine.</text>
        <dbReference type="EC" id="2.7.13.3"/>
    </reaction>
</comment>
<dbReference type="SUPFAM" id="SSF47384">
    <property type="entry name" value="Homodimeric domain of signal transducing histidine kinase"/>
    <property type="match status" value="1"/>
</dbReference>
<evidence type="ECO:0000256" key="3">
    <source>
        <dbReference type="ARBA" id="ARBA00022553"/>
    </source>
</evidence>
<dbReference type="PROSITE" id="PS50110">
    <property type="entry name" value="RESPONSE_REGULATORY"/>
    <property type="match status" value="1"/>
</dbReference>
<evidence type="ECO:0000313" key="12">
    <source>
        <dbReference type="Proteomes" id="UP000249185"/>
    </source>
</evidence>
<name>A0A2W5N281_RHOSU</name>
<feature type="modified residue" description="4-aspartylphosphate" evidence="7">
    <location>
        <position position="524"/>
    </location>
</feature>
<evidence type="ECO:0000256" key="1">
    <source>
        <dbReference type="ARBA" id="ARBA00000085"/>
    </source>
</evidence>
<dbReference type="SUPFAM" id="SSF52172">
    <property type="entry name" value="CheY-like"/>
    <property type="match status" value="1"/>
</dbReference>
<keyword evidence="3 7" id="KW-0597">Phosphoprotein</keyword>
<keyword evidence="8" id="KW-0472">Membrane</keyword>
<dbReference type="CDD" id="cd00082">
    <property type="entry name" value="HisKA"/>
    <property type="match status" value="1"/>
</dbReference>
<dbReference type="CDD" id="cd17546">
    <property type="entry name" value="REC_hyHK_CKI1_RcsC-like"/>
    <property type="match status" value="1"/>
</dbReference>
<dbReference type="InterPro" id="IPR036890">
    <property type="entry name" value="HATPase_C_sf"/>
</dbReference>
<dbReference type="InterPro" id="IPR004358">
    <property type="entry name" value="Sig_transdc_His_kin-like_C"/>
</dbReference>
<dbReference type="PRINTS" id="PR00344">
    <property type="entry name" value="BCTRLSENSOR"/>
</dbReference>
<gene>
    <name evidence="11" type="ORF">DI556_18390</name>
</gene>
<dbReference type="SUPFAM" id="SSF55785">
    <property type="entry name" value="PYP-like sensor domain (PAS domain)"/>
    <property type="match status" value="1"/>
</dbReference>
<evidence type="ECO:0000259" key="9">
    <source>
        <dbReference type="PROSITE" id="PS50109"/>
    </source>
</evidence>
<evidence type="ECO:0000313" key="11">
    <source>
        <dbReference type="EMBL" id="PZQ47184.1"/>
    </source>
</evidence>
<dbReference type="EMBL" id="QFPW01000018">
    <property type="protein sequence ID" value="PZQ47184.1"/>
    <property type="molecule type" value="Genomic_DNA"/>
</dbReference>
<dbReference type="Gene3D" id="1.10.287.130">
    <property type="match status" value="1"/>
</dbReference>
<keyword evidence="8" id="KW-0812">Transmembrane</keyword>
<reference evidence="11 12" key="1">
    <citation type="submission" date="2017-08" db="EMBL/GenBank/DDBJ databases">
        <title>Infants hospitalized years apart are colonized by the same room-sourced microbial strains.</title>
        <authorList>
            <person name="Brooks B."/>
            <person name="Olm M.R."/>
            <person name="Firek B.A."/>
            <person name="Baker R."/>
            <person name="Thomas B.C."/>
            <person name="Morowitz M.J."/>
            <person name="Banfield J.F."/>
        </authorList>
    </citation>
    <scope>NUCLEOTIDE SEQUENCE [LARGE SCALE GENOMIC DNA]</scope>
    <source>
        <strain evidence="11">S2_005_002_R2_34</strain>
    </source>
</reference>
<evidence type="ECO:0000256" key="6">
    <source>
        <dbReference type="ARBA" id="ARBA00023012"/>
    </source>
</evidence>
<dbReference type="InterPro" id="IPR011006">
    <property type="entry name" value="CheY-like_superfamily"/>
</dbReference>
<dbReference type="Pfam" id="PF02518">
    <property type="entry name" value="HATPase_c"/>
    <property type="match status" value="1"/>
</dbReference>
<dbReference type="Pfam" id="PF00512">
    <property type="entry name" value="HisKA"/>
    <property type="match status" value="1"/>
</dbReference>
<feature type="domain" description="Response regulatory" evidence="10">
    <location>
        <begin position="475"/>
        <end position="592"/>
    </location>
</feature>
<dbReference type="InterPro" id="IPR000014">
    <property type="entry name" value="PAS"/>
</dbReference>
<dbReference type="InterPro" id="IPR003661">
    <property type="entry name" value="HisK_dim/P_dom"/>
</dbReference>
<comment type="caution">
    <text evidence="11">The sequence shown here is derived from an EMBL/GenBank/DDBJ whole genome shotgun (WGS) entry which is preliminary data.</text>
</comment>
<dbReference type="Gene3D" id="3.30.450.20">
    <property type="entry name" value="PAS domain"/>
    <property type="match status" value="1"/>
</dbReference>
<dbReference type="SUPFAM" id="SSF55874">
    <property type="entry name" value="ATPase domain of HSP90 chaperone/DNA topoisomerase II/histidine kinase"/>
    <property type="match status" value="1"/>
</dbReference>